<proteinExistence type="predicted"/>
<comment type="caution">
    <text evidence="3">The sequence shown here is derived from an EMBL/GenBank/DDBJ whole genome shotgun (WGS) entry which is preliminary data.</text>
</comment>
<evidence type="ECO:0000256" key="1">
    <source>
        <dbReference type="SAM" id="Coils"/>
    </source>
</evidence>
<dbReference type="InterPro" id="IPR019673">
    <property type="entry name" value="Spore_germination_GerPC"/>
</dbReference>
<dbReference type="EMBL" id="QTTN01000008">
    <property type="protein sequence ID" value="REE88687.1"/>
    <property type="molecule type" value="Genomic_DNA"/>
</dbReference>
<protein>
    <submittedName>
        <fullName evidence="3">Spore germination protein PC</fullName>
    </submittedName>
</protein>
<dbReference type="AlphaFoldDB" id="A0A3D9SIP6"/>
<keyword evidence="4" id="KW-1185">Reference proteome</keyword>
<feature type="region of interest" description="Disordered" evidence="2">
    <location>
        <begin position="219"/>
        <end position="243"/>
    </location>
</feature>
<dbReference type="Proteomes" id="UP000256304">
    <property type="component" value="Unassembled WGS sequence"/>
</dbReference>
<keyword evidence="1" id="KW-0175">Coiled coil</keyword>
<evidence type="ECO:0000313" key="3">
    <source>
        <dbReference type="EMBL" id="REE88687.1"/>
    </source>
</evidence>
<dbReference type="Pfam" id="PF10737">
    <property type="entry name" value="GerPC"/>
    <property type="match status" value="2"/>
</dbReference>
<accession>A0A3D9SIP6</accession>
<evidence type="ECO:0000256" key="2">
    <source>
        <dbReference type="SAM" id="MobiDB-lite"/>
    </source>
</evidence>
<feature type="compositionally biased region" description="Gly residues" evidence="2">
    <location>
        <begin position="226"/>
        <end position="239"/>
    </location>
</feature>
<evidence type="ECO:0000313" key="4">
    <source>
        <dbReference type="Proteomes" id="UP000256304"/>
    </source>
</evidence>
<dbReference type="RefSeq" id="WP_116188779.1">
    <property type="nucleotide sequence ID" value="NZ_QTTN01000008.1"/>
</dbReference>
<feature type="coiled-coil region" evidence="1">
    <location>
        <begin position="22"/>
        <end position="56"/>
    </location>
</feature>
<gene>
    <name evidence="3" type="ORF">A8990_108184</name>
</gene>
<sequence length="275" mass="30523">MQPSDQQPNTPWQMWNLLSQNMHKLHCQLNEQQAVIVKLNKQIEMLNARIEMAEKKPMYHVDTIQYHFDQLKVEKLDGTLNIGMTPPSEEFVKEVGQLVLPGKGNVSEVVVNDPGMLGKTPQQIAAQNAQNSKVNHFPTQGGLVGGPQDTMPSAPFPEVRRQVDLFLDHTAPERLKAIETEMNLPLDPYHRRLVIEDIRKQMSARIQYYIQLASKEQGGTQAEGQSGSGSTSGGSGAGAVSGTVEKPSIPQIVISKTTRDIEMALRNYMTKLQNG</sequence>
<organism evidence="3 4">
    <name type="scientific">Paenibacillus taihuensis</name>
    <dbReference type="NCBI Taxonomy" id="1156355"/>
    <lineage>
        <taxon>Bacteria</taxon>
        <taxon>Bacillati</taxon>
        <taxon>Bacillota</taxon>
        <taxon>Bacilli</taxon>
        <taxon>Bacillales</taxon>
        <taxon>Paenibacillaceae</taxon>
        <taxon>Paenibacillus</taxon>
    </lineage>
</organism>
<reference evidence="3 4" key="1">
    <citation type="submission" date="2018-08" db="EMBL/GenBank/DDBJ databases">
        <title>Genomic Encyclopedia of Type Strains, Phase III (KMG-III): the genomes of soil and plant-associated and newly described type strains.</title>
        <authorList>
            <person name="Whitman W."/>
        </authorList>
    </citation>
    <scope>NUCLEOTIDE SEQUENCE [LARGE SCALE GENOMIC DNA]</scope>
    <source>
        <strain evidence="3 4">CGMCC 1.10966</strain>
    </source>
</reference>
<dbReference type="OrthoDB" id="2991331at2"/>
<name>A0A3D9SIP6_9BACL</name>